<feature type="region of interest" description="Disordered" evidence="1">
    <location>
        <begin position="192"/>
        <end position="254"/>
    </location>
</feature>
<sequence>MEGLTRHGEARRLDHSRLEPGHLTRGRERALPVEHALQRLGLRDVEVVARDQAHAGAALRRRKHRVLKQLEATVLDECRDDRDVASGREKRSDVGEERVAHPADDQRLGGSSLVVALPRDDVSDAATRIVHVALIARNDMDVEVHHGLAGGEPCVETDVVACGAVLRVELPLHHLDEVEDRELLVTSRLEPVGHDPARDDERVPFGDGVGVTDRERERIRGDPSLARDLGKRRGHRPCYSTPGRRLPSRSASRE</sequence>
<reference evidence="3" key="1">
    <citation type="journal article" date="2022" name="Int. J. Syst. Evol. Microbiol.">
        <title>Anaeromyxobacter oryzae sp. nov., Anaeromyxobacter diazotrophicus sp. nov. and Anaeromyxobacter paludicola sp. nov., isolated from paddy soils.</title>
        <authorList>
            <person name="Itoh H."/>
            <person name="Xu Z."/>
            <person name="Mise K."/>
            <person name="Masuda Y."/>
            <person name="Ushijima N."/>
            <person name="Hayakawa C."/>
            <person name="Shiratori Y."/>
            <person name="Senoo K."/>
        </authorList>
    </citation>
    <scope>NUCLEOTIDE SEQUENCE [LARGE SCALE GENOMIC DNA]</scope>
    <source>
        <strain evidence="3">Red232</strain>
    </source>
</reference>
<dbReference type="EMBL" id="AP025591">
    <property type="protein sequence ID" value="BDG02811.1"/>
    <property type="molecule type" value="Genomic_DNA"/>
</dbReference>
<evidence type="ECO:0000313" key="3">
    <source>
        <dbReference type="Proteomes" id="UP001162891"/>
    </source>
</evidence>
<keyword evidence="3" id="KW-1185">Reference proteome</keyword>
<feature type="compositionally biased region" description="Basic and acidic residues" evidence="1">
    <location>
        <begin position="212"/>
        <end position="221"/>
    </location>
</feature>
<evidence type="ECO:0000256" key="1">
    <source>
        <dbReference type="SAM" id="MobiDB-lite"/>
    </source>
</evidence>
<name>A0ABM7WTK5_9BACT</name>
<accession>A0ABM7WTK5</accession>
<dbReference type="Proteomes" id="UP001162891">
    <property type="component" value="Chromosome"/>
</dbReference>
<feature type="region of interest" description="Disordered" evidence="1">
    <location>
        <begin position="1"/>
        <end position="29"/>
    </location>
</feature>
<organism evidence="2 3">
    <name type="scientific">Anaeromyxobacter oryzae</name>
    <dbReference type="NCBI Taxonomy" id="2918170"/>
    <lineage>
        <taxon>Bacteria</taxon>
        <taxon>Pseudomonadati</taxon>
        <taxon>Myxococcota</taxon>
        <taxon>Myxococcia</taxon>
        <taxon>Myxococcales</taxon>
        <taxon>Cystobacterineae</taxon>
        <taxon>Anaeromyxobacteraceae</taxon>
        <taxon>Anaeromyxobacter</taxon>
    </lineage>
</organism>
<feature type="region of interest" description="Disordered" evidence="1">
    <location>
        <begin position="83"/>
        <end position="105"/>
    </location>
</feature>
<evidence type="ECO:0000313" key="2">
    <source>
        <dbReference type="EMBL" id="BDG02811.1"/>
    </source>
</evidence>
<feature type="compositionally biased region" description="Basic and acidic residues" evidence="1">
    <location>
        <begin position="192"/>
        <end position="204"/>
    </location>
</feature>
<protein>
    <submittedName>
        <fullName evidence="2">Uncharacterized protein</fullName>
    </submittedName>
</protein>
<gene>
    <name evidence="2" type="ORF">AMOR_18070</name>
</gene>
<proteinExistence type="predicted"/>